<dbReference type="AlphaFoldDB" id="A0A6G0VV52"/>
<dbReference type="PANTHER" id="PTHR46289:SF14">
    <property type="entry name" value="DUF4371 DOMAIN-CONTAINING PROTEIN"/>
    <property type="match status" value="1"/>
</dbReference>
<feature type="non-terminal residue" evidence="1">
    <location>
        <position position="515"/>
    </location>
</feature>
<dbReference type="InterPro" id="IPR052958">
    <property type="entry name" value="IFN-induced_PKR_regulator"/>
</dbReference>
<keyword evidence="2" id="KW-1185">Reference proteome</keyword>
<evidence type="ECO:0000313" key="1">
    <source>
        <dbReference type="EMBL" id="KAF0707698.1"/>
    </source>
</evidence>
<sequence>MNKRKQSTLLEFCNKKKNNSSNSTVISADADDAVVISEVIPASTTIYNKVTTSNIEVENYISSLVISNDIGHYINSSRVIEDTVKIKLLENKWKPPPSFKYPFSIHNKQGKEEKRFLRYNHFEQFPWLVYSESLSGCFCLYCTLFLVQNTGGKQNTEQLKKLVTVPLKKYAKLLGKHGDLETHSNNEYHKNAILRSEDFVRTHLCPDKRVDNLLNTERYRQVTENRNRLKPIVESIIFLGRQNIAFRGHLVNEGNFRELLRFRVGSGDDCLKNHLLTAHSKATYISHTIQYQLIKCCKEEILTIILKDVKKILERFVGFLNCHDKSYDNANVDEELQVNEPKLTGEKLEDISCLSEIIESLTDISEWTDHISSSKAKTLLMAVTCCGFIVTLFALTDVLSVTLPASRLLQSYDRDIAEASGITDGIILTLSGKRSNCESDFSQLFEQGKNVMNKLDIDLKLPRISKRQTQRSNTPAQSLEEYYRRVLYIPLLENISEDLQSRFLNAKTKITFILM</sequence>
<proteinExistence type="predicted"/>
<comment type="caution">
    <text evidence="1">The sequence shown here is derived from an EMBL/GenBank/DDBJ whole genome shotgun (WGS) entry which is preliminary data.</text>
</comment>
<dbReference type="PANTHER" id="PTHR46289">
    <property type="entry name" value="52 KDA REPRESSOR OF THE INHIBITOR OF THE PROTEIN KINASE-LIKE PROTEIN-RELATED"/>
    <property type="match status" value="1"/>
</dbReference>
<evidence type="ECO:0000313" key="2">
    <source>
        <dbReference type="Proteomes" id="UP000478052"/>
    </source>
</evidence>
<reference evidence="1 2" key="1">
    <citation type="submission" date="2019-08" db="EMBL/GenBank/DDBJ databases">
        <title>Whole genome of Aphis craccivora.</title>
        <authorList>
            <person name="Voronova N.V."/>
            <person name="Shulinski R.S."/>
            <person name="Bandarenka Y.V."/>
            <person name="Zhorov D.G."/>
            <person name="Warner D."/>
        </authorList>
    </citation>
    <scope>NUCLEOTIDE SEQUENCE [LARGE SCALE GENOMIC DNA]</scope>
    <source>
        <strain evidence="1">180601</strain>
        <tissue evidence="1">Whole Body</tissue>
    </source>
</reference>
<dbReference type="Proteomes" id="UP000478052">
    <property type="component" value="Unassembled WGS sequence"/>
</dbReference>
<organism evidence="1 2">
    <name type="scientific">Aphis craccivora</name>
    <name type="common">Cowpea aphid</name>
    <dbReference type="NCBI Taxonomy" id="307492"/>
    <lineage>
        <taxon>Eukaryota</taxon>
        <taxon>Metazoa</taxon>
        <taxon>Ecdysozoa</taxon>
        <taxon>Arthropoda</taxon>
        <taxon>Hexapoda</taxon>
        <taxon>Insecta</taxon>
        <taxon>Pterygota</taxon>
        <taxon>Neoptera</taxon>
        <taxon>Paraneoptera</taxon>
        <taxon>Hemiptera</taxon>
        <taxon>Sternorrhyncha</taxon>
        <taxon>Aphidomorpha</taxon>
        <taxon>Aphidoidea</taxon>
        <taxon>Aphididae</taxon>
        <taxon>Aphidini</taxon>
        <taxon>Aphis</taxon>
        <taxon>Aphis</taxon>
    </lineage>
</organism>
<protein>
    <submittedName>
        <fullName evidence="1">52 kDa repressor of the inhibitor of the protein kinase-like</fullName>
    </submittedName>
</protein>
<accession>A0A6G0VV52</accession>
<dbReference type="OrthoDB" id="6592738at2759"/>
<gene>
    <name evidence="1" type="ORF">FWK35_00031168</name>
</gene>
<dbReference type="EMBL" id="VUJU01012433">
    <property type="protein sequence ID" value="KAF0707698.1"/>
    <property type="molecule type" value="Genomic_DNA"/>
</dbReference>
<name>A0A6G0VV52_APHCR</name>